<organism evidence="1 2">
    <name type="scientific">Glomus cerebriforme</name>
    <dbReference type="NCBI Taxonomy" id="658196"/>
    <lineage>
        <taxon>Eukaryota</taxon>
        <taxon>Fungi</taxon>
        <taxon>Fungi incertae sedis</taxon>
        <taxon>Mucoromycota</taxon>
        <taxon>Glomeromycotina</taxon>
        <taxon>Glomeromycetes</taxon>
        <taxon>Glomerales</taxon>
        <taxon>Glomeraceae</taxon>
        <taxon>Glomus</taxon>
    </lineage>
</organism>
<dbReference type="Proteomes" id="UP000265703">
    <property type="component" value="Unassembled WGS sequence"/>
</dbReference>
<evidence type="ECO:0000313" key="1">
    <source>
        <dbReference type="EMBL" id="RIA98121.1"/>
    </source>
</evidence>
<evidence type="ECO:0000313" key="2">
    <source>
        <dbReference type="Proteomes" id="UP000265703"/>
    </source>
</evidence>
<name>A0A397TSR5_9GLOM</name>
<dbReference type="Gene3D" id="3.80.10.10">
    <property type="entry name" value="Ribonuclease Inhibitor"/>
    <property type="match status" value="1"/>
</dbReference>
<dbReference type="InterPro" id="IPR032675">
    <property type="entry name" value="LRR_dom_sf"/>
</dbReference>
<dbReference type="AlphaFoldDB" id="A0A397TSR5"/>
<reference evidence="1 2" key="1">
    <citation type="submission" date="2018-06" db="EMBL/GenBank/DDBJ databases">
        <title>Comparative genomics reveals the genomic features of Rhizophagus irregularis, R. cerebriforme, R. diaphanum and Gigaspora rosea, and their symbiotic lifestyle signature.</title>
        <authorList>
            <person name="Morin E."/>
            <person name="San Clemente H."/>
            <person name="Chen E.C.H."/>
            <person name="De La Providencia I."/>
            <person name="Hainaut M."/>
            <person name="Kuo A."/>
            <person name="Kohler A."/>
            <person name="Murat C."/>
            <person name="Tang N."/>
            <person name="Roy S."/>
            <person name="Loubradou J."/>
            <person name="Henrissat B."/>
            <person name="Grigoriev I.V."/>
            <person name="Corradi N."/>
            <person name="Roux C."/>
            <person name="Martin F.M."/>
        </authorList>
    </citation>
    <scope>NUCLEOTIDE SEQUENCE [LARGE SCALE GENOMIC DNA]</scope>
    <source>
        <strain evidence="1 2">DAOM 227022</strain>
    </source>
</reference>
<accession>A0A397TSR5</accession>
<protein>
    <recommendedName>
        <fullName evidence="3">F-box domain-containing protein</fullName>
    </recommendedName>
</protein>
<sequence length="533" mass="62711">MAMTIPTECWQEISKYIPIEDKKTLRSCLMVNKFMCRIFTPILWSNPFRYLQDTPNNQPIQRKIYEQDEMIEKRINQKKLINVYITCMDNESINILNDHGIQIIKKKDDKPIMMTFDYPSLLRELQYDIICESSSSWLYQELYSYKDLTIIKDFEYNNSKQKEFKKLLLTREICKMFIRKSPLITNLTLSYYVPFADTSFTPKDFLLINKLPGAEVSLKNLKKFKCSLFINQWKEVTKDLTKICGMNGSLETLELKCIGEPSVEWVDDKSFINICELIKQQKSLQNIKLNCCGRYCNIAKAISSLITQIDHIKVLEFVHLNFNSHLYGITNNFAKTIFKHDNNNNPPLNFISKCKKLNTLIFKDCDELLDYNIFAPKNSPWFNHLTKLVFEDTSISPFNVSKIISFCNKLQELSCDLGEEYNYLPEFALYLPLTLKHLTIDAIEIDIDILQQFLENIKASLESLNFPAWICRSFTDQHVYIICDKLKNTLKRLDLDLNSLENQQHNVSFESIDYARKEIDIVNIHSYFRIDSW</sequence>
<proteinExistence type="predicted"/>
<evidence type="ECO:0008006" key="3">
    <source>
        <dbReference type="Google" id="ProtNLM"/>
    </source>
</evidence>
<dbReference type="OrthoDB" id="2348565at2759"/>
<keyword evidence="2" id="KW-1185">Reference proteome</keyword>
<dbReference type="SUPFAM" id="SSF52047">
    <property type="entry name" value="RNI-like"/>
    <property type="match status" value="1"/>
</dbReference>
<gene>
    <name evidence="1" type="ORF">C1645_813172</name>
</gene>
<comment type="caution">
    <text evidence="1">The sequence shown here is derived from an EMBL/GenBank/DDBJ whole genome shotgun (WGS) entry which is preliminary data.</text>
</comment>
<dbReference type="EMBL" id="QKYT01000020">
    <property type="protein sequence ID" value="RIA98121.1"/>
    <property type="molecule type" value="Genomic_DNA"/>
</dbReference>